<dbReference type="Gene3D" id="3.40.190.290">
    <property type="match status" value="1"/>
</dbReference>
<evidence type="ECO:0000313" key="6">
    <source>
        <dbReference type="EMBL" id="WFE89202.1"/>
    </source>
</evidence>
<organism evidence="6 7">
    <name type="scientific">Roseibium porphyridii</name>
    <dbReference type="NCBI Taxonomy" id="2866279"/>
    <lineage>
        <taxon>Bacteria</taxon>
        <taxon>Pseudomonadati</taxon>
        <taxon>Pseudomonadota</taxon>
        <taxon>Alphaproteobacteria</taxon>
        <taxon>Hyphomicrobiales</taxon>
        <taxon>Stappiaceae</taxon>
        <taxon>Roseibium</taxon>
    </lineage>
</organism>
<evidence type="ECO:0000256" key="4">
    <source>
        <dbReference type="ARBA" id="ARBA00023163"/>
    </source>
</evidence>
<feature type="domain" description="HTH lysR-type" evidence="5">
    <location>
        <begin position="1"/>
        <end position="58"/>
    </location>
</feature>
<evidence type="ECO:0000313" key="7">
    <source>
        <dbReference type="Proteomes" id="UP001209803"/>
    </source>
</evidence>
<sequence>MHSKFLSYFDEVARQGSIRRAAAVLHVSSSSVNRKILDIEERLGVRLFDRHAEGVELTAAGAVVLEHCRQTIFDYEKIMHVVADIREMRAGHIDIASLDSVALSLLPSTIDQFSRDYPSITYTIRTAQPDNIVRAVAEGEAGIGISFSNDLHPGVRVHTEKSAPIGAILNNDHPLAERDALEIEDLIPFPLIRSYDALSERSLVNLALADNTIPLKTACFTNSLPLARSMILKGHGIGLYSKIGFLDEIEAGKLRYIHLKSNFLKDLKIGLLIPSRSNQTPVENALCRILSKSLRILRLDS</sequence>
<dbReference type="Proteomes" id="UP001209803">
    <property type="component" value="Chromosome"/>
</dbReference>
<evidence type="ECO:0000256" key="2">
    <source>
        <dbReference type="ARBA" id="ARBA00023015"/>
    </source>
</evidence>
<dbReference type="InterPro" id="IPR036390">
    <property type="entry name" value="WH_DNA-bd_sf"/>
</dbReference>
<proteinExistence type="inferred from homology"/>
<evidence type="ECO:0000259" key="5">
    <source>
        <dbReference type="PROSITE" id="PS50931"/>
    </source>
</evidence>
<evidence type="ECO:0000256" key="1">
    <source>
        <dbReference type="ARBA" id="ARBA00009437"/>
    </source>
</evidence>
<dbReference type="InterPro" id="IPR005119">
    <property type="entry name" value="LysR_subst-bd"/>
</dbReference>
<comment type="similarity">
    <text evidence="1">Belongs to the LysR transcriptional regulatory family.</text>
</comment>
<dbReference type="InterPro" id="IPR036388">
    <property type="entry name" value="WH-like_DNA-bd_sf"/>
</dbReference>
<keyword evidence="4" id="KW-0804">Transcription</keyword>
<dbReference type="EMBL" id="CP120863">
    <property type="protein sequence ID" value="WFE89202.1"/>
    <property type="molecule type" value="Genomic_DNA"/>
</dbReference>
<accession>A0ABY8F160</accession>
<gene>
    <name evidence="6" type="ORF">K1718_24085</name>
</gene>
<evidence type="ECO:0000256" key="3">
    <source>
        <dbReference type="ARBA" id="ARBA00023125"/>
    </source>
</evidence>
<dbReference type="RefSeq" id="WP_152503495.1">
    <property type="nucleotide sequence ID" value="NZ_CP120863.1"/>
</dbReference>
<reference evidence="6 7" key="1">
    <citation type="submission" date="2023-03" db="EMBL/GenBank/DDBJ databases">
        <title>Roseibium porphyridii sp. nov. and Roseibium rhodosorbium sp. nov. isolated from marine algae, Porphyridium cruentum and Rhodosorus marinus, respectively.</title>
        <authorList>
            <person name="Lee M.W."/>
            <person name="Choi B.J."/>
            <person name="Lee J.K."/>
            <person name="Choi D.G."/>
            <person name="Baek J.H."/>
            <person name="Bayburt H."/>
            <person name="Kim J.M."/>
            <person name="Han D.M."/>
            <person name="Kim K.H."/>
            <person name="Jeon C.O."/>
        </authorList>
    </citation>
    <scope>NUCLEOTIDE SEQUENCE [LARGE SCALE GENOMIC DNA]</scope>
    <source>
        <strain evidence="6 7">KMA01</strain>
    </source>
</reference>
<dbReference type="PANTHER" id="PTHR30419">
    <property type="entry name" value="HTH-TYPE TRANSCRIPTIONAL REGULATOR YBHD"/>
    <property type="match status" value="1"/>
</dbReference>
<dbReference type="InterPro" id="IPR000847">
    <property type="entry name" value="LysR_HTH_N"/>
</dbReference>
<dbReference type="PANTHER" id="PTHR30419:SF8">
    <property type="entry name" value="NITROGEN ASSIMILATION TRANSCRIPTIONAL ACTIVATOR-RELATED"/>
    <property type="match status" value="1"/>
</dbReference>
<dbReference type="Pfam" id="PF00126">
    <property type="entry name" value="HTH_1"/>
    <property type="match status" value="1"/>
</dbReference>
<dbReference type="SUPFAM" id="SSF53850">
    <property type="entry name" value="Periplasmic binding protein-like II"/>
    <property type="match status" value="1"/>
</dbReference>
<keyword evidence="3" id="KW-0238">DNA-binding</keyword>
<keyword evidence="7" id="KW-1185">Reference proteome</keyword>
<dbReference type="InterPro" id="IPR050950">
    <property type="entry name" value="HTH-type_LysR_regulators"/>
</dbReference>
<name>A0ABY8F160_9HYPH</name>
<keyword evidence="2" id="KW-0805">Transcription regulation</keyword>
<dbReference type="SUPFAM" id="SSF46785">
    <property type="entry name" value="Winged helix' DNA-binding domain"/>
    <property type="match status" value="1"/>
</dbReference>
<protein>
    <submittedName>
        <fullName evidence="6">LysR family transcriptional regulator</fullName>
    </submittedName>
</protein>
<dbReference type="PROSITE" id="PS50931">
    <property type="entry name" value="HTH_LYSR"/>
    <property type="match status" value="1"/>
</dbReference>
<dbReference type="Pfam" id="PF03466">
    <property type="entry name" value="LysR_substrate"/>
    <property type="match status" value="1"/>
</dbReference>
<dbReference type="Gene3D" id="1.10.10.10">
    <property type="entry name" value="Winged helix-like DNA-binding domain superfamily/Winged helix DNA-binding domain"/>
    <property type="match status" value="1"/>
</dbReference>